<gene>
    <name evidence="2" type="ORF">FCC1311_013002</name>
</gene>
<feature type="region of interest" description="Disordered" evidence="1">
    <location>
        <begin position="93"/>
        <end position="169"/>
    </location>
</feature>
<organism evidence="2 3">
    <name type="scientific">Hondaea fermentalgiana</name>
    <dbReference type="NCBI Taxonomy" id="2315210"/>
    <lineage>
        <taxon>Eukaryota</taxon>
        <taxon>Sar</taxon>
        <taxon>Stramenopiles</taxon>
        <taxon>Bigyra</taxon>
        <taxon>Labyrinthulomycetes</taxon>
        <taxon>Thraustochytrida</taxon>
        <taxon>Thraustochytriidae</taxon>
        <taxon>Hondaea</taxon>
    </lineage>
</organism>
<feature type="compositionally biased region" description="Polar residues" evidence="1">
    <location>
        <begin position="149"/>
        <end position="160"/>
    </location>
</feature>
<evidence type="ECO:0000313" key="2">
    <source>
        <dbReference type="EMBL" id="GBG25083.1"/>
    </source>
</evidence>
<proteinExistence type="predicted"/>
<dbReference type="InParanoid" id="A0A2R5G9C3"/>
<feature type="compositionally biased region" description="Low complexity" evidence="1">
    <location>
        <begin position="111"/>
        <end position="129"/>
    </location>
</feature>
<accession>A0A2R5G9C3</accession>
<evidence type="ECO:0000313" key="3">
    <source>
        <dbReference type="Proteomes" id="UP000241890"/>
    </source>
</evidence>
<feature type="compositionally biased region" description="Polar residues" evidence="1">
    <location>
        <begin position="101"/>
        <end position="110"/>
    </location>
</feature>
<feature type="region of interest" description="Disordered" evidence="1">
    <location>
        <begin position="1"/>
        <end position="20"/>
    </location>
</feature>
<sequence>MDPTGTRLLPGKTAKDLTPEELEQLRERARMQNAKEEQLTQLLLSGDMRGLTLMNNISQDTFDEAVKENMEEFEMTREEAIADAIEQFERQGASLAGVKTAQETTPTSSSAAADAGANGNGNANANADAESTSAPATVPDEKDKLIAAQDSNSAQDQETAPAQDEEGKP</sequence>
<protein>
    <submittedName>
        <fullName evidence="2">Uncharacterized protein</fullName>
    </submittedName>
</protein>
<dbReference type="EMBL" id="BEYU01000011">
    <property type="protein sequence ID" value="GBG25083.1"/>
    <property type="molecule type" value="Genomic_DNA"/>
</dbReference>
<name>A0A2R5G9C3_9STRA</name>
<reference evidence="2 3" key="1">
    <citation type="submission" date="2017-12" db="EMBL/GenBank/DDBJ databases">
        <title>Sequencing, de novo assembly and annotation of complete genome of a new Thraustochytrid species, strain FCC1311.</title>
        <authorList>
            <person name="Sedici K."/>
            <person name="Godart F."/>
            <person name="Aiese Cigliano R."/>
            <person name="Sanseverino W."/>
            <person name="Barakat M."/>
            <person name="Ortet P."/>
            <person name="Marechal E."/>
            <person name="Cagnac O."/>
            <person name="Amato A."/>
        </authorList>
    </citation>
    <scope>NUCLEOTIDE SEQUENCE [LARGE SCALE GENOMIC DNA]</scope>
</reference>
<dbReference type="AlphaFoldDB" id="A0A2R5G9C3"/>
<evidence type="ECO:0000256" key="1">
    <source>
        <dbReference type="SAM" id="MobiDB-lite"/>
    </source>
</evidence>
<keyword evidence="3" id="KW-1185">Reference proteome</keyword>
<dbReference type="Proteomes" id="UP000241890">
    <property type="component" value="Unassembled WGS sequence"/>
</dbReference>
<comment type="caution">
    <text evidence="2">The sequence shown here is derived from an EMBL/GenBank/DDBJ whole genome shotgun (WGS) entry which is preliminary data.</text>
</comment>